<feature type="transmembrane region" description="Helical" evidence="9">
    <location>
        <begin position="95"/>
        <end position="115"/>
    </location>
</feature>
<feature type="transmembrane region" description="Helical" evidence="9">
    <location>
        <begin position="121"/>
        <end position="142"/>
    </location>
</feature>
<protein>
    <submittedName>
        <fullName evidence="11">MFS transporter</fullName>
    </submittedName>
</protein>
<feature type="transmembrane region" description="Helical" evidence="9">
    <location>
        <begin position="182"/>
        <end position="201"/>
    </location>
</feature>
<dbReference type="GO" id="GO:0005886">
    <property type="term" value="C:plasma membrane"/>
    <property type="evidence" value="ECO:0007669"/>
    <property type="project" value="UniProtKB-SubCell"/>
</dbReference>
<dbReference type="AlphaFoldDB" id="A0A162LDM8"/>
<reference evidence="11 12" key="1">
    <citation type="submission" date="2015-12" db="EMBL/GenBank/DDBJ databases">
        <title>Genome sequence of Tistrella mobilis MCCC 1A02139.</title>
        <authorList>
            <person name="Lu L."/>
            <person name="Lai Q."/>
            <person name="Shao Z."/>
            <person name="Qian P."/>
        </authorList>
    </citation>
    <scope>NUCLEOTIDE SEQUENCE [LARGE SCALE GENOMIC DNA]</scope>
    <source>
        <strain evidence="11 12">MCCC 1A02139</strain>
    </source>
</reference>
<dbReference type="Gene3D" id="1.20.1720.10">
    <property type="entry name" value="Multidrug resistance protein D"/>
    <property type="match status" value="1"/>
</dbReference>
<dbReference type="InterPro" id="IPR020846">
    <property type="entry name" value="MFS_dom"/>
</dbReference>
<feature type="transmembrane region" description="Helical" evidence="9">
    <location>
        <begin position="154"/>
        <end position="176"/>
    </location>
</feature>
<keyword evidence="5 9" id="KW-0812">Transmembrane</keyword>
<comment type="subcellular location">
    <subcellularLocation>
        <location evidence="1">Cell membrane</location>
        <topology evidence="1">Multi-pass membrane protein</topology>
    </subcellularLocation>
</comment>
<feature type="region of interest" description="Disordered" evidence="8">
    <location>
        <begin position="1"/>
        <end position="22"/>
    </location>
</feature>
<dbReference type="RefSeq" id="WP_062762969.1">
    <property type="nucleotide sequence ID" value="NZ_CP121045.1"/>
</dbReference>
<dbReference type="GO" id="GO:0022857">
    <property type="term" value="F:transmembrane transporter activity"/>
    <property type="evidence" value="ECO:0007669"/>
    <property type="project" value="InterPro"/>
</dbReference>
<dbReference type="InterPro" id="IPR036259">
    <property type="entry name" value="MFS_trans_sf"/>
</dbReference>
<feature type="transmembrane region" description="Helical" evidence="9">
    <location>
        <begin position="388"/>
        <end position="407"/>
    </location>
</feature>
<keyword evidence="4" id="KW-1003">Cell membrane</keyword>
<keyword evidence="6 9" id="KW-1133">Transmembrane helix</keyword>
<gene>
    <name evidence="11" type="ORF">AUP44_25035</name>
</gene>
<evidence type="ECO:0000256" key="5">
    <source>
        <dbReference type="ARBA" id="ARBA00022692"/>
    </source>
</evidence>
<evidence type="ECO:0000256" key="7">
    <source>
        <dbReference type="ARBA" id="ARBA00023136"/>
    </source>
</evidence>
<feature type="transmembrane region" description="Helical" evidence="9">
    <location>
        <begin position="351"/>
        <end position="368"/>
    </location>
</feature>
<feature type="transmembrane region" description="Helical" evidence="9">
    <location>
        <begin position="28"/>
        <end position="48"/>
    </location>
</feature>
<dbReference type="GeneID" id="97243705"/>
<feature type="transmembrane region" description="Helical" evidence="9">
    <location>
        <begin position="68"/>
        <end position="88"/>
    </location>
</feature>
<feature type="transmembrane region" description="Helical" evidence="9">
    <location>
        <begin position="419"/>
        <end position="437"/>
    </location>
</feature>
<dbReference type="NCBIfam" id="TIGR00711">
    <property type="entry name" value="efflux_EmrB"/>
    <property type="match status" value="1"/>
</dbReference>
<evidence type="ECO:0000256" key="4">
    <source>
        <dbReference type="ARBA" id="ARBA00022475"/>
    </source>
</evidence>
<keyword evidence="3" id="KW-0813">Transport</keyword>
<feature type="transmembrane region" description="Helical" evidence="9">
    <location>
        <begin position="290"/>
        <end position="313"/>
    </location>
</feature>
<comment type="similarity">
    <text evidence="2">Belongs to the major facilitator superfamily. EmrB family.</text>
</comment>
<dbReference type="PANTHER" id="PTHR42718:SF9">
    <property type="entry name" value="MAJOR FACILITATOR SUPERFAMILY MULTIDRUG TRANSPORTER MFSC"/>
    <property type="match status" value="1"/>
</dbReference>
<feature type="transmembrane region" description="Helical" evidence="9">
    <location>
        <begin position="250"/>
        <end position="269"/>
    </location>
</feature>
<evidence type="ECO:0000313" key="12">
    <source>
        <dbReference type="Proteomes" id="UP000075787"/>
    </source>
</evidence>
<evidence type="ECO:0000256" key="2">
    <source>
        <dbReference type="ARBA" id="ARBA00008537"/>
    </source>
</evidence>
<feature type="transmembrane region" description="Helical" evidence="9">
    <location>
        <begin position="213"/>
        <end position="230"/>
    </location>
</feature>
<name>A0A162LDM8_9PROT</name>
<proteinExistence type="inferred from homology"/>
<evidence type="ECO:0000256" key="1">
    <source>
        <dbReference type="ARBA" id="ARBA00004651"/>
    </source>
</evidence>
<accession>A0A162LDM8</accession>
<organism evidence="11 12">
    <name type="scientific">Tistrella mobilis</name>
    <dbReference type="NCBI Taxonomy" id="171437"/>
    <lineage>
        <taxon>Bacteria</taxon>
        <taxon>Pseudomonadati</taxon>
        <taxon>Pseudomonadota</taxon>
        <taxon>Alphaproteobacteria</taxon>
        <taxon>Geminicoccales</taxon>
        <taxon>Geminicoccaceae</taxon>
        <taxon>Tistrella</taxon>
    </lineage>
</organism>
<dbReference type="Pfam" id="PF07690">
    <property type="entry name" value="MFS_1"/>
    <property type="match status" value="1"/>
</dbReference>
<dbReference type="Gene3D" id="1.20.1250.20">
    <property type="entry name" value="MFS general substrate transporter like domains"/>
    <property type="match status" value="1"/>
</dbReference>
<dbReference type="PANTHER" id="PTHR42718">
    <property type="entry name" value="MAJOR FACILITATOR SUPERFAMILY MULTIDRUG TRANSPORTER MFSC"/>
    <property type="match status" value="1"/>
</dbReference>
<feature type="transmembrane region" description="Helical" evidence="9">
    <location>
        <begin position="495"/>
        <end position="515"/>
    </location>
</feature>
<keyword evidence="7 9" id="KW-0472">Membrane</keyword>
<evidence type="ECO:0000256" key="6">
    <source>
        <dbReference type="ARBA" id="ARBA00022989"/>
    </source>
</evidence>
<dbReference type="EMBL" id="LPZR01000087">
    <property type="protein sequence ID" value="KYO54492.1"/>
    <property type="molecule type" value="Genomic_DNA"/>
</dbReference>
<dbReference type="Proteomes" id="UP000075787">
    <property type="component" value="Unassembled WGS sequence"/>
</dbReference>
<dbReference type="SUPFAM" id="SSF103473">
    <property type="entry name" value="MFS general substrate transporter"/>
    <property type="match status" value="1"/>
</dbReference>
<evidence type="ECO:0000256" key="8">
    <source>
        <dbReference type="SAM" id="MobiDB-lite"/>
    </source>
</evidence>
<evidence type="ECO:0000259" key="10">
    <source>
        <dbReference type="PROSITE" id="PS50850"/>
    </source>
</evidence>
<dbReference type="InterPro" id="IPR004638">
    <property type="entry name" value="EmrB-like"/>
</dbReference>
<evidence type="ECO:0000256" key="3">
    <source>
        <dbReference type="ARBA" id="ARBA00022448"/>
    </source>
</evidence>
<dbReference type="CDD" id="cd17503">
    <property type="entry name" value="MFS_LmrB_MDR_like"/>
    <property type="match status" value="1"/>
</dbReference>
<dbReference type="OrthoDB" id="9771737at2"/>
<dbReference type="InterPro" id="IPR011701">
    <property type="entry name" value="MFS"/>
</dbReference>
<sequence>MTEATSTAGSAPAAPAAAAPKGPSVGQIAGFIAMVFGMFMAILDIQIVSSSLSELQAGLAASPDEVSWIQTSYLIAEVVMIPLSGYLSRALSTRGLFLISAAGFTVMSALCATATTLDEMILWRALQGFVGGAMIPTVFAAAFQLFPGTRRAGVSVVIGLVATLAPTIGPTLGGWLTEIFSWHWLFLVNVVPGILVTLVVWRAPSFDTGDRSLLRRLDLLGLVLMALFLGSMEYVVEEGPRDDWFDDRTITFLFVLMVAAGIGFFWRVLSHHNPIVDLKAFRDRNFATGCVFSFVIGVGLYGLVYVLPLYLARIRDLNAMQIGEVLFVTGLAQFCSAPIAGMLSRKMDVRVMLAIGFIMLAGSTWWMSHITADWQFDQLLWPQIMRGMSLMLCMLPVNQIALGTLPMEMLKNASGLYNLMRNLGGAVGLAGINTLMIDRNALHLERIADAANPNRPEVQAALDALGQRFDGAIAGDSSLAALKTLMNMIQAQAQVMTFGDVFLVLAGIFVAAAVITTTVRRPQMAGAGGGGGH</sequence>
<feature type="transmembrane region" description="Helical" evidence="9">
    <location>
        <begin position="325"/>
        <end position="344"/>
    </location>
</feature>
<evidence type="ECO:0000256" key="9">
    <source>
        <dbReference type="SAM" id="Phobius"/>
    </source>
</evidence>
<feature type="domain" description="Major facilitator superfamily (MFS) profile" evidence="10">
    <location>
        <begin position="30"/>
        <end position="524"/>
    </location>
</feature>
<evidence type="ECO:0000313" key="11">
    <source>
        <dbReference type="EMBL" id="KYO54492.1"/>
    </source>
</evidence>
<dbReference type="PROSITE" id="PS50850">
    <property type="entry name" value="MFS"/>
    <property type="match status" value="1"/>
</dbReference>
<comment type="caution">
    <text evidence="11">The sequence shown here is derived from an EMBL/GenBank/DDBJ whole genome shotgun (WGS) entry which is preliminary data.</text>
</comment>